<dbReference type="OMA" id="FVISKEM"/>
<dbReference type="InterPro" id="IPR001506">
    <property type="entry name" value="Peptidase_M12A"/>
</dbReference>
<evidence type="ECO:0000256" key="8">
    <source>
        <dbReference type="PROSITE-ProRule" id="PRU01211"/>
    </source>
</evidence>
<reference evidence="11 12" key="1">
    <citation type="submission" date="2013-11" db="EMBL/GenBank/DDBJ databases">
        <title>Genome sequencing of Stegodyphus mimosarum.</title>
        <authorList>
            <person name="Bechsgaard J."/>
        </authorList>
    </citation>
    <scope>NUCLEOTIDE SEQUENCE [LARGE SCALE GENOMIC DNA]</scope>
</reference>
<dbReference type="OrthoDB" id="6422320at2759"/>
<evidence type="ECO:0000256" key="7">
    <source>
        <dbReference type="ARBA" id="ARBA00025529"/>
    </source>
</evidence>
<dbReference type="GO" id="GO:0008270">
    <property type="term" value="F:zinc ion binding"/>
    <property type="evidence" value="ECO:0007669"/>
    <property type="project" value="UniProtKB-UniRule"/>
</dbReference>
<dbReference type="SMART" id="SM00235">
    <property type="entry name" value="ZnMc"/>
    <property type="match status" value="1"/>
</dbReference>
<evidence type="ECO:0000256" key="2">
    <source>
        <dbReference type="ARBA" id="ARBA00022670"/>
    </source>
</evidence>
<evidence type="ECO:0000256" key="9">
    <source>
        <dbReference type="RuleBase" id="RU361183"/>
    </source>
</evidence>
<dbReference type="Gene3D" id="3.40.390.10">
    <property type="entry name" value="Collagenase (Catalytic Domain)"/>
    <property type="match status" value="1"/>
</dbReference>
<dbReference type="InterPro" id="IPR006026">
    <property type="entry name" value="Peptidase_Metallo"/>
</dbReference>
<dbReference type="EMBL" id="KK118388">
    <property type="protein sequence ID" value="KFM72865.1"/>
    <property type="molecule type" value="Genomic_DNA"/>
</dbReference>
<dbReference type="InterPro" id="IPR024079">
    <property type="entry name" value="MetalloPept_cat_dom_sf"/>
</dbReference>
<evidence type="ECO:0000256" key="6">
    <source>
        <dbReference type="ARBA" id="ARBA00023049"/>
    </source>
</evidence>
<keyword evidence="5 8" id="KW-0862">Zinc</keyword>
<dbReference type="PROSITE" id="PS51864">
    <property type="entry name" value="ASTACIN"/>
    <property type="match status" value="1"/>
</dbReference>
<dbReference type="PRINTS" id="PR00480">
    <property type="entry name" value="ASTACIN"/>
</dbReference>
<keyword evidence="2 8" id="KW-0645">Protease</keyword>
<feature type="binding site" evidence="8">
    <location>
        <position position="188"/>
    </location>
    <ligand>
        <name>Zn(2+)</name>
        <dbReference type="ChEBI" id="CHEBI:29105"/>
        <note>catalytic</note>
    </ligand>
</feature>
<feature type="active site" evidence="8">
    <location>
        <position position="189"/>
    </location>
</feature>
<evidence type="ECO:0000313" key="12">
    <source>
        <dbReference type="Proteomes" id="UP000054359"/>
    </source>
</evidence>
<dbReference type="Proteomes" id="UP000054359">
    <property type="component" value="Unassembled WGS sequence"/>
</dbReference>
<evidence type="ECO:0000256" key="5">
    <source>
        <dbReference type="ARBA" id="ARBA00022833"/>
    </source>
</evidence>
<comment type="function">
    <text evidence="7">Zinc metalloprotease. Provoques deadhesion of endothelial cells from cell cultures, and also degradation of fibronectin, fibrinogen and gelatin in vitro. Its role in the venom is not fully understood but it might act as a spreading factor that facilitates diffusion of other venom toxins. Alternatively, it might be involved in the proteolytic processing of other venom toxins or it might play a role in extra-oral digestion of prey.</text>
</comment>
<accession>A0A087U676</accession>
<dbReference type="STRING" id="407821.A0A087U676"/>
<dbReference type="CDD" id="cd04280">
    <property type="entry name" value="ZnMc_astacin_like"/>
    <property type="match status" value="1"/>
</dbReference>
<comment type="caution">
    <text evidence="8">Lacks conserved residue(s) required for the propagation of feature annotation.</text>
</comment>
<dbReference type="PANTHER" id="PTHR10127">
    <property type="entry name" value="DISCOIDIN, CUB, EGF, LAMININ , AND ZINC METALLOPROTEASE DOMAIN CONTAINING"/>
    <property type="match status" value="1"/>
</dbReference>
<dbReference type="PANTHER" id="PTHR10127:SF780">
    <property type="entry name" value="METALLOENDOPEPTIDASE"/>
    <property type="match status" value="1"/>
</dbReference>
<organism evidence="11 12">
    <name type="scientific">Stegodyphus mimosarum</name>
    <name type="common">African social velvet spider</name>
    <dbReference type="NCBI Taxonomy" id="407821"/>
    <lineage>
        <taxon>Eukaryota</taxon>
        <taxon>Metazoa</taxon>
        <taxon>Ecdysozoa</taxon>
        <taxon>Arthropoda</taxon>
        <taxon>Chelicerata</taxon>
        <taxon>Arachnida</taxon>
        <taxon>Araneae</taxon>
        <taxon>Araneomorphae</taxon>
        <taxon>Entelegynae</taxon>
        <taxon>Eresoidea</taxon>
        <taxon>Eresidae</taxon>
        <taxon>Stegodyphus</taxon>
    </lineage>
</organism>
<comment type="cofactor">
    <cofactor evidence="8 9">
        <name>Zn(2+)</name>
        <dbReference type="ChEBI" id="CHEBI:29105"/>
    </cofactor>
    <text evidence="8 9">Binds 1 zinc ion per subunit.</text>
</comment>
<feature type="non-terminal residue" evidence="11">
    <location>
        <position position="290"/>
    </location>
</feature>
<evidence type="ECO:0000313" key="11">
    <source>
        <dbReference type="EMBL" id="KFM72865.1"/>
    </source>
</evidence>
<feature type="binding site" evidence="8">
    <location>
        <position position="198"/>
    </location>
    <ligand>
        <name>Zn(2+)</name>
        <dbReference type="ChEBI" id="CHEBI:29105"/>
        <note>catalytic</note>
    </ligand>
</feature>
<feature type="signal peptide" evidence="9">
    <location>
        <begin position="1"/>
        <end position="20"/>
    </location>
</feature>
<sequence>MACASGIMLWYFAILASVMSSSLPNITDMGPEFLDMLLQTGQYEEFSKHLKIDDINLVRPMEGRGNWHPMFNKELKYGDILLPKEQQEEERQGIRFEKYGGNRWPGNKVPYAISKSFSSSQRSAIMQAIEVWNNEVQCVTFVSRKWWQRDYVFFFDGNGCYSNLGRVGGQQPISIDTNGCLSQSTILHEMDHAIGFAHEQNRSDRDKYIRVIYENIPEEWHSQYEKTDPEDFGLQGSYDYNSVMHYPVGAPGTDKPAFEVLDKNIDLSLIGHGKGLTGMDIQKIHELYCS</sequence>
<dbReference type="SUPFAM" id="SSF55486">
    <property type="entry name" value="Metalloproteases ('zincins'), catalytic domain"/>
    <property type="match status" value="1"/>
</dbReference>
<evidence type="ECO:0000256" key="1">
    <source>
        <dbReference type="ARBA" id="ARBA00011245"/>
    </source>
</evidence>
<name>A0A087U676_STEMI</name>
<evidence type="ECO:0000256" key="3">
    <source>
        <dbReference type="ARBA" id="ARBA00022723"/>
    </source>
</evidence>
<dbReference type="GO" id="GO:0004222">
    <property type="term" value="F:metalloendopeptidase activity"/>
    <property type="evidence" value="ECO:0007669"/>
    <property type="project" value="UniProtKB-UniRule"/>
</dbReference>
<comment type="subunit">
    <text evidence="1">Monomer.</text>
</comment>
<keyword evidence="12" id="KW-1185">Reference proteome</keyword>
<evidence type="ECO:0000256" key="4">
    <source>
        <dbReference type="ARBA" id="ARBA00022801"/>
    </source>
</evidence>
<protein>
    <recommendedName>
        <fullName evidence="9">Metalloendopeptidase</fullName>
        <ecNumber evidence="9">3.4.24.-</ecNumber>
    </recommendedName>
</protein>
<keyword evidence="9" id="KW-0732">Signal</keyword>
<dbReference type="Pfam" id="PF01400">
    <property type="entry name" value="Astacin"/>
    <property type="match status" value="1"/>
</dbReference>
<dbReference type="InterPro" id="IPR034035">
    <property type="entry name" value="Astacin-like_dom"/>
</dbReference>
<feature type="binding site" evidence="8">
    <location>
        <position position="192"/>
    </location>
    <ligand>
        <name>Zn(2+)</name>
        <dbReference type="ChEBI" id="CHEBI:29105"/>
        <note>catalytic</note>
    </ligand>
</feature>
<keyword evidence="4 8" id="KW-0378">Hydrolase</keyword>
<keyword evidence="3 8" id="KW-0479">Metal-binding</keyword>
<proteinExistence type="predicted"/>
<gene>
    <name evidence="11" type="ORF">X975_25941</name>
</gene>
<dbReference type="AlphaFoldDB" id="A0A087U676"/>
<feature type="chain" id="PRO_5005106646" description="Metalloendopeptidase" evidence="9">
    <location>
        <begin position="21"/>
        <end position="290"/>
    </location>
</feature>
<dbReference type="GO" id="GO:0006508">
    <property type="term" value="P:proteolysis"/>
    <property type="evidence" value="ECO:0007669"/>
    <property type="project" value="UniProtKB-KW"/>
</dbReference>
<keyword evidence="6 8" id="KW-0482">Metalloprotease</keyword>
<evidence type="ECO:0000259" key="10">
    <source>
        <dbReference type="PROSITE" id="PS51864"/>
    </source>
</evidence>
<feature type="domain" description="Peptidase M12A" evidence="10">
    <location>
        <begin position="92"/>
        <end position="290"/>
    </location>
</feature>
<dbReference type="EC" id="3.4.24.-" evidence="9"/>